<dbReference type="GO" id="GO:0046332">
    <property type="term" value="F:SMAD binding"/>
    <property type="evidence" value="ECO:0007669"/>
    <property type="project" value="TreeGrafter"/>
</dbReference>
<evidence type="ECO:0000256" key="8">
    <source>
        <dbReference type="PROSITE-ProRule" id="PRU10141"/>
    </source>
</evidence>
<evidence type="ECO:0000256" key="3">
    <source>
        <dbReference type="ARBA" id="ARBA00022679"/>
    </source>
</evidence>
<dbReference type="PANTHER" id="PTHR24058">
    <property type="entry name" value="DUAL SPECIFICITY PROTEIN KINASE"/>
    <property type="match status" value="1"/>
</dbReference>
<dbReference type="PROSITE" id="PS00108">
    <property type="entry name" value="PROTEIN_KINASE_ST"/>
    <property type="match status" value="1"/>
</dbReference>
<keyword evidence="5 8" id="KW-0547">Nucleotide-binding</keyword>
<dbReference type="PROSITE" id="PS50011">
    <property type="entry name" value="PROTEIN_KINASE_DOM"/>
    <property type="match status" value="1"/>
</dbReference>
<dbReference type="Pfam" id="PF00069">
    <property type="entry name" value="Pkinase"/>
    <property type="match status" value="1"/>
</dbReference>
<dbReference type="InterPro" id="IPR011009">
    <property type="entry name" value="Kinase-like_dom_sf"/>
</dbReference>
<keyword evidence="2 9" id="KW-0723">Serine/threonine-protein kinase</keyword>
<dbReference type="GO" id="GO:0042771">
    <property type="term" value="P:intrinsic apoptotic signaling pathway in response to DNA damage by p53 class mediator"/>
    <property type="evidence" value="ECO:0007669"/>
    <property type="project" value="TreeGrafter"/>
</dbReference>
<dbReference type="Proteomes" id="UP001178508">
    <property type="component" value="Chromosome 21"/>
</dbReference>
<evidence type="ECO:0000256" key="7">
    <source>
        <dbReference type="ARBA" id="ARBA00022840"/>
    </source>
</evidence>
<dbReference type="GO" id="GO:0003714">
    <property type="term" value="F:transcription corepressor activity"/>
    <property type="evidence" value="ECO:0007669"/>
    <property type="project" value="TreeGrafter"/>
</dbReference>
<dbReference type="InterPro" id="IPR000719">
    <property type="entry name" value="Prot_kinase_dom"/>
</dbReference>
<evidence type="ECO:0000256" key="1">
    <source>
        <dbReference type="ARBA" id="ARBA00001968"/>
    </source>
</evidence>
<proteinExistence type="inferred from homology"/>
<evidence type="ECO:0000256" key="5">
    <source>
        <dbReference type="ARBA" id="ARBA00022741"/>
    </source>
</evidence>
<evidence type="ECO:0000256" key="6">
    <source>
        <dbReference type="ARBA" id="ARBA00022777"/>
    </source>
</evidence>
<dbReference type="InterPro" id="IPR008271">
    <property type="entry name" value="Ser/Thr_kinase_AS"/>
</dbReference>
<evidence type="ECO:0000256" key="9">
    <source>
        <dbReference type="RuleBase" id="RU000304"/>
    </source>
</evidence>
<feature type="binding site" evidence="8">
    <location>
        <position position="48"/>
    </location>
    <ligand>
        <name>ATP</name>
        <dbReference type="ChEBI" id="CHEBI:30616"/>
    </ligand>
</feature>
<keyword evidence="4" id="KW-0479">Metal-binding</keyword>
<evidence type="ECO:0000259" key="10">
    <source>
        <dbReference type="PROSITE" id="PS50011"/>
    </source>
</evidence>
<dbReference type="InterPro" id="IPR027806">
    <property type="entry name" value="HARBI1_dom"/>
</dbReference>
<dbReference type="GO" id="GO:0003713">
    <property type="term" value="F:transcription coactivator activity"/>
    <property type="evidence" value="ECO:0007669"/>
    <property type="project" value="TreeGrafter"/>
</dbReference>
<dbReference type="SMART" id="SM00220">
    <property type="entry name" value="S_TKc"/>
    <property type="match status" value="1"/>
</dbReference>
<accession>A0AAV1HFS1</accession>
<dbReference type="PANTHER" id="PTHR24058:SF53">
    <property type="entry name" value="HOMEODOMAIN-INTERACTING PROTEIN KINASE 2"/>
    <property type="match status" value="1"/>
</dbReference>
<keyword evidence="3" id="KW-0808">Transferase</keyword>
<keyword evidence="12" id="KW-1185">Reference proteome</keyword>
<dbReference type="Gene3D" id="3.30.200.20">
    <property type="entry name" value="Phosphorylase Kinase, domain 1"/>
    <property type="match status" value="1"/>
</dbReference>
<dbReference type="Pfam" id="PF13359">
    <property type="entry name" value="DDE_Tnp_4"/>
    <property type="match status" value="1"/>
</dbReference>
<dbReference type="GO" id="GO:0045944">
    <property type="term" value="P:positive regulation of transcription by RNA polymerase II"/>
    <property type="evidence" value="ECO:0007669"/>
    <property type="project" value="TreeGrafter"/>
</dbReference>
<dbReference type="GO" id="GO:0004674">
    <property type="term" value="F:protein serine/threonine kinase activity"/>
    <property type="evidence" value="ECO:0007669"/>
    <property type="project" value="UniProtKB-KW"/>
</dbReference>
<evidence type="ECO:0000256" key="4">
    <source>
        <dbReference type="ARBA" id="ARBA00022723"/>
    </source>
</evidence>
<organism evidence="11 12">
    <name type="scientific">Xyrichtys novacula</name>
    <name type="common">Pearly razorfish</name>
    <name type="synonym">Hemipteronotus novacula</name>
    <dbReference type="NCBI Taxonomy" id="13765"/>
    <lineage>
        <taxon>Eukaryota</taxon>
        <taxon>Metazoa</taxon>
        <taxon>Chordata</taxon>
        <taxon>Craniata</taxon>
        <taxon>Vertebrata</taxon>
        <taxon>Euteleostomi</taxon>
        <taxon>Actinopterygii</taxon>
        <taxon>Neopterygii</taxon>
        <taxon>Teleostei</taxon>
        <taxon>Neoteleostei</taxon>
        <taxon>Acanthomorphata</taxon>
        <taxon>Eupercaria</taxon>
        <taxon>Labriformes</taxon>
        <taxon>Labridae</taxon>
        <taxon>Xyrichtys</taxon>
    </lineage>
</organism>
<dbReference type="Gene3D" id="1.10.510.10">
    <property type="entry name" value="Transferase(Phosphotransferase) domain 1"/>
    <property type="match status" value="1"/>
</dbReference>
<gene>
    <name evidence="11" type="ORF">XNOV1_A009877</name>
</gene>
<name>A0AAV1HFS1_XYRNO</name>
<dbReference type="GO" id="GO:0046872">
    <property type="term" value="F:metal ion binding"/>
    <property type="evidence" value="ECO:0007669"/>
    <property type="project" value="UniProtKB-KW"/>
</dbReference>
<dbReference type="SUPFAM" id="SSF56112">
    <property type="entry name" value="Protein kinase-like (PK-like)"/>
    <property type="match status" value="1"/>
</dbReference>
<dbReference type="InterPro" id="IPR050494">
    <property type="entry name" value="Ser_Thr_dual-spec_kinase"/>
</dbReference>
<comment type="similarity">
    <text evidence="9">Belongs to the protein kinase superfamily.</text>
</comment>
<dbReference type="GO" id="GO:0007224">
    <property type="term" value="P:smoothened signaling pathway"/>
    <property type="evidence" value="ECO:0007669"/>
    <property type="project" value="TreeGrafter"/>
</dbReference>
<reference evidence="11" key="1">
    <citation type="submission" date="2023-08" db="EMBL/GenBank/DDBJ databases">
        <authorList>
            <person name="Alioto T."/>
            <person name="Alioto T."/>
            <person name="Gomez Garrido J."/>
        </authorList>
    </citation>
    <scope>NUCLEOTIDE SEQUENCE</scope>
</reference>
<dbReference type="EMBL" id="OY660884">
    <property type="protein sequence ID" value="CAJ1084164.1"/>
    <property type="molecule type" value="Genomic_DNA"/>
</dbReference>
<evidence type="ECO:0000256" key="2">
    <source>
        <dbReference type="ARBA" id="ARBA00022527"/>
    </source>
</evidence>
<evidence type="ECO:0000313" key="12">
    <source>
        <dbReference type="Proteomes" id="UP001178508"/>
    </source>
</evidence>
<dbReference type="InterPro" id="IPR017441">
    <property type="entry name" value="Protein_kinase_ATP_BS"/>
</dbReference>
<sequence>MSGFQLATGSEIFSRSTTYTVQSILGQGSFGTVAKCTNMCDNTTVAIKTMKYKDRLDDAAWKEVNALLKLSVLDSDKSNIVQFHKAFTDRGHFCIVLEHLDKSLADFMEERNSEPLLLSENRPIIQQVANALDHLRTIGMIHADLKLDNVMLVDHQHQPYRVKVVDFGLAEDVSAATLGSCIGTRRYKNNLHCCVVLASYRVVAAACDIPKSTVHDIAHRVTKAVMGILGRTIRLPNPDQLEDIAAGFSRLGGSPALRTVVGAIDGCHVRIKPPAAHQLDFLNRKLFHSIQLQAICDHQGRFLDLFVGFPGSVHDARVLRNSPVYYRQLYPPEGWCILGDGGYPCLGAPICLLTPYREPVANPVQARFNTIHGKAWNIIERAFGMMKARWRSIFLRALEVKPAFASEVVTCCAILHNICMDNGDLFEAEPPPEEDGLPPCSDAASGENLRDRLAAAVSAPEVAAAVLQDHDYC</sequence>
<dbReference type="GO" id="GO:0004713">
    <property type="term" value="F:protein tyrosine kinase activity"/>
    <property type="evidence" value="ECO:0007669"/>
    <property type="project" value="TreeGrafter"/>
</dbReference>
<feature type="domain" description="Protein kinase" evidence="10">
    <location>
        <begin position="19"/>
        <end position="287"/>
    </location>
</feature>
<dbReference type="AlphaFoldDB" id="A0AAV1HFS1"/>
<dbReference type="GO" id="GO:0005524">
    <property type="term" value="F:ATP binding"/>
    <property type="evidence" value="ECO:0007669"/>
    <property type="project" value="UniProtKB-UniRule"/>
</dbReference>
<dbReference type="GO" id="GO:0005737">
    <property type="term" value="C:cytoplasm"/>
    <property type="evidence" value="ECO:0007669"/>
    <property type="project" value="TreeGrafter"/>
</dbReference>
<evidence type="ECO:0000313" key="11">
    <source>
        <dbReference type="EMBL" id="CAJ1084164.1"/>
    </source>
</evidence>
<dbReference type="PROSITE" id="PS00107">
    <property type="entry name" value="PROTEIN_KINASE_ATP"/>
    <property type="match status" value="1"/>
</dbReference>
<dbReference type="GO" id="GO:0016605">
    <property type="term" value="C:PML body"/>
    <property type="evidence" value="ECO:0007669"/>
    <property type="project" value="TreeGrafter"/>
</dbReference>
<comment type="cofactor">
    <cofactor evidence="1">
        <name>a divalent metal cation</name>
        <dbReference type="ChEBI" id="CHEBI:60240"/>
    </cofactor>
</comment>
<keyword evidence="7 8" id="KW-0067">ATP-binding</keyword>
<keyword evidence="6" id="KW-0418">Kinase</keyword>
<protein>
    <submittedName>
        <fullName evidence="11">Nuclease HARBI1</fullName>
    </submittedName>
</protein>